<keyword evidence="1 3" id="KW-0378">Hydrolase</keyword>
<dbReference type="HOGENOM" id="CLU_037162_20_2_5"/>
<dbReference type="PROSITE" id="PS51462">
    <property type="entry name" value="NUDIX"/>
    <property type="match status" value="1"/>
</dbReference>
<dbReference type="GO" id="GO:0016787">
    <property type="term" value="F:hydrolase activity"/>
    <property type="evidence" value="ECO:0007669"/>
    <property type="project" value="UniProtKB-KW"/>
</dbReference>
<dbReference type="RefSeq" id="WP_013300259.1">
    <property type="nucleotide sequence ID" value="NC_014414.1"/>
</dbReference>
<dbReference type="Proteomes" id="UP000001302">
    <property type="component" value="Chromosome"/>
</dbReference>
<dbReference type="KEGG" id="pbr:PB2503_06072"/>
<dbReference type="eggNOG" id="COG1051">
    <property type="taxonomic scope" value="Bacteria"/>
</dbReference>
<dbReference type="AlphaFoldDB" id="E0THI9"/>
<evidence type="ECO:0000256" key="1">
    <source>
        <dbReference type="ARBA" id="ARBA00022801"/>
    </source>
</evidence>
<protein>
    <submittedName>
        <fullName evidence="3">NUDIX hydrolase</fullName>
    </submittedName>
</protein>
<keyword evidence="4" id="KW-1185">Reference proteome</keyword>
<dbReference type="InterPro" id="IPR000086">
    <property type="entry name" value="NUDIX_hydrolase_dom"/>
</dbReference>
<dbReference type="PANTHER" id="PTHR43736:SF1">
    <property type="entry name" value="DIHYDRONEOPTERIN TRIPHOSPHATE DIPHOSPHATASE"/>
    <property type="match status" value="1"/>
</dbReference>
<dbReference type="PRINTS" id="PR00502">
    <property type="entry name" value="NUDIXFAMILY"/>
</dbReference>
<evidence type="ECO:0000259" key="2">
    <source>
        <dbReference type="PROSITE" id="PS51462"/>
    </source>
</evidence>
<dbReference type="PANTHER" id="PTHR43736">
    <property type="entry name" value="ADP-RIBOSE PYROPHOSPHATASE"/>
    <property type="match status" value="1"/>
</dbReference>
<gene>
    <name evidence="3" type="ordered locus">PB2503_06072</name>
</gene>
<dbReference type="SUPFAM" id="SSF55811">
    <property type="entry name" value="Nudix"/>
    <property type="match status" value="1"/>
</dbReference>
<dbReference type="InterPro" id="IPR015797">
    <property type="entry name" value="NUDIX_hydrolase-like_dom_sf"/>
</dbReference>
<organism evidence="3 4">
    <name type="scientific">Parvularcula bermudensis (strain ATCC BAA-594 / HTCC2503 / KCTC 12087)</name>
    <dbReference type="NCBI Taxonomy" id="314260"/>
    <lineage>
        <taxon>Bacteria</taxon>
        <taxon>Pseudomonadati</taxon>
        <taxon>Pseudomonadota</taxon>
        <taxon>Alphaproteobacteria</taxon>
        <taxon>Parvularculales</taxon>
        <taxon>Parvularculaceae</taxon>
        <taxon>Parvularcula</taxon>
    </lineage>
</organism>
<accession>E0THI9</accession>
<name>E0THI9_PARBH</name>
<proteinExistence type="predicted"/>
<feature type="domain" description="Nudix hydrolase" evidence="2">
    <location>
        <begin position="6"/>
        <end position="139"/>
    </location>
</feature>
<dbReference type="EMBL" id="CP002156">
    <property type="protein sequence ID" value="ADM09285.1"/>
    <property type="molecule type" value="Genomic_DNA"/>
</dbReference>
<reference evidence="3 4" key="2">
    <citation type="journal article" date="2011" name="J. Bacteriol.">
        <title>Complete genome sequence of strain HTCC2503T of Parvularcula bermudensis, the type species of the order "Parvularculales" in the class Alphaproteobacteria.</title>
        <authorList>
            <person name="Oh H.M."/>
            <person name="Kang I."/>
            <person name="Vergin K.L."/>
            <person name="Kang D."/>
            <person name="Rhee K.H."/>
            <person name="Giovannoni S.J."/>
            <person name="Cho J.C."/>
        </authorList>
    </citation>
    <scope>NUCLEOTIDE SEQUENCE [LARGE SCALE GENOMIC DNA]</scope>
    <source>
        <strain evidence="4">ATCC BAA-594 / HTCC2503 / KCTC 12087</strain>
    </source>
</reference>
<evidence type="ECO:0000313" key="4">
    <source>
        <dbReference type="Proteomes" id="UP000001302"/>
    </source>
</evidence>
<dbReference type="InterPro" id="IPR020476">
    <property type="entry name" value="Nudix_hydrolase"/>
</dbReference>
<sequence length="153" mass="16772">MNTRPERPVAATIAVVIREGCILLVRRANPPDAGRWGFPGGKIESGETLTQATVRELHEETAIEGEALQAFTAVDAFDYDEDGRLRQHFVLIAVLCRWVSGDPVAGDDALEARWFGMEELNDAKLALSLDVPEIARQAASIKYPSSEQMSESC</sequence>
<dbReference type="Pfam" id="PF00293">
    <property type="entry name" value="NUDIX"/>
    <property type="match status" value="1"/>
</dbReference>
<evidence type="ECO:0000313" key="3">
    <source>
        <dbReference type="EMBL" id="ADM09285.1"/>
    </source>
</evidence>
<dbReference type="CDD" id="cd04673">
    <property type="entry name" value="NUDIX_ADPRase"/>
    <property type="match status" value="1"/>
</dbReference>
<reference evidence="4" key="1">
    <citation type="submission" date="2010-08" db="EMBL/GenBank/DDBJ databases">
        <title>Genome sequence of Parvularcula bermudensis HTCC2503.</title>
        <authorList>
            <person name="Kang D.-M."/>
            <person name="Oh H.-M."/>
            <person name="Cho J.-C."/>
        </authorList>
    </citation>
    <scope>NUCLEOTIDE SEQUENCE [LARGE SCALE GENOMIC DNA]</scope>
    <source>
        <strain evidence="4">ATCC BAA-594 / HTCC2503 / KCTC 12087</strain>
    </source>
</reference>
<dbReference type="Gene3D" id="3.90.79.10">
    <property type="entry name" value="Nucleoside Triphosphate Pyrophosphohydrolase"/>
    <property type="match status" value="1"/>
</dbReference>